<dbReference type="PROSITE" id="PS51192">
    <property type="entry name" value="HELICASE_ATP_BIND_1"/>
    <property type="match status" value="1"/>
</dbReference>
<dbReference type="AlphaFoldDB" id="U6M6L8"/>
<dbReference type="Pfam" id="PF13959">
    <property type="entry name" value="CTE_SPB4"/>
    <property type="match status" value="1"/>
</dbReference>
<feature type="compositionally biased region" description="Basic and acidic residues" evidence="8">
    <location>
        <begin position="895"/>
        <end position="913"/>
    </location>
</feature>
<keyword evidence="4 7" id="KW-0067">ATP-binding</keyword>
<dbReference type="SUPFAM" id="SSF52540">
    <property type="entry name" value="P-loop containing nucleoside triphosphate hydrolases"/>
    <property type="match status" value="2"/>
</dbReference>
<organism evidence="12 13">
    <name type="scientific">Eimeria maxima</name>
    <name type="common">Coccidian parasite</name>
    <dbReference type="NCBI Taxonomy" id="5804"/>
    <lineage>
        <taxon>Eukaryota</taxon>
        <taxon>Sar</taxon>
        <taxon>Alveolata</taxon>
        <taxon>Apicomplexa</taxon>
        <taxon>Conoidasida</taxon>
        <taxon>Coccidia</taxon>
        <taxon>Eucoccidiorida</taxon>
        <taxon>Eimeriorina</taxon>
        <taxon>Eimeriidae</taxon>
        <taxon>Eimeria</taxon>
    </lineage>
</organism>
<comment type="domain">
    <text evidence="7">The Q motif is unique to and characteristic of the DEAD box family of RNA helicases and controls ATP binding and hydrolysis.</text>
</comment>
<evidence type="ECO:0000313" key="12">
    <source>
        <dbReference type="EMBL" id="CDJ59661.1"/>
    </source>
</evidence>
<dbReference type="GO" id="GO:0003724">
    <property type="term" value="F:RNA helicase activity"/>
    <property type="evidence" value="ECO:0007669"/>
    <property type="project" value="UniProtKB-EC"/>
</dbReference>
<dbReference type="InterPro" id="IPR025313">
    <property type="entry name" value="SPB4-like_CTE"/>
</dbReference>
<feature type="short sequence motif" description="Q motif" evidence="6">
    <location>
        <begin position="127"/>
        <end position="155"/>
    </location>
</feature>
<feature type="compositionally biased region" description="Basic and acidic residues" evidence="8">
    <location>
        <begin position="830"/>
        <end position="839"/>
    </location>
</feature>
<name>U6M6L8_EIMMA</name>
<dbReference type="SMART" id="SM01178">
    <property type="entry name" value="DUF4217"/>
    <property type="match status" value="1"/>
</dbReference>
<evidence type="ECO:0000256" key="3">
    <source>
        <dbReference type="ARBA" id="ARBA00022806"/>
    </source>
</evidence>
<dbReference type="Pfam" id="PF00271">
    <property type="entry name" value="Helicase_C"/>
    <property type="match status" value="1"/>
</dbReference>
<dbReference type="Pfam" id="PF00270">
    <property type="entry name" value="DEAD"/>
    <property type="match status" value="1"/>
</dbReference>
<evidence type="ECO:0000256" key="7">
    <source>
        <dbReference type="RuleBase" id="RU365068"/>
    </source>
</evidence>
<dbReference type="OrthoDB" id="10259640at2759"/>
<keyword evidence="3 7" id="KW-0347">Helicase</keyword>
<dbReference type="GO" id="GO:0005524">
    <property type="term" value="F:ATP binding"/>
    <property type="evidence" value="ECO:0007669"/>
    <property type="project" value="UniProtKB-UniRule"/>
</dbReference>
<accession>U6M6L8</accession>
<evidence type="ECO:0000313" key="13">
    <source>
        <dbReference type="Proteomes" id="UP000030763"/>
    </source>
</evidence>
<keyword evidence="2 7" id="KW-0378">Hydrolase</keyword>
<dbReference type="RefSeq" id="XP_013336308.1">
    <property type="nucleotide sequence ID" value="XM_013480854.1"/>
</dbReference>
<keyword evidence="13" id="KW-1185">Reference proteome</keyword>
<evidence type="ECO:0000259" key="9">
    <source>
        <dbReference type="PROSITE" id="PS51192"/>
    </source>
</evidence>
<dbReference type="InterPro" id="IPR011545">
    <property type="entry name" value="DEAD/DEAH_box_helicase_dom"/>
</dbReference>
<feature type="region of interest" description="Disordered" evidence="8">
    <location>
        <begin position="73"/>
        <end position="119"/>
    </location>
</feature>
<feature type="domain" description="DEAD-box RNA helicase Q" evidence="11">
    <location>
        <begin position="127"/>
        <end position="155"/>
    </location>
</feature>
<comment type="similarity">
    <text evidence="7">Belongs to the DEAD box helicase family.</text>
</comment>
<dbReference type="Gene3D" id="3.40.50.300">
    <property type="entry name" value="P-loop containing nucleotide triphosphate hydrolases"/>
    <property type="match status" value="2"/>
</dbReference>
<dbReference type="InterPro" id="IPR001650">
    <property type="entry name" value="Helicase_C-like"/>
</dbReference>
<proteinExistence type="inferred from homology"/>
<dbReference type="GO" id="GO:0016787">
    <property type="term" value="F:hydrolase activity"/>
    <property type="evidence" value="ECO:0007669"/>
    <property type="project" value="UniProtKB-KW"/>
</dbReference>
<evidence type="ECO:0000256" key="8">
    <source>
        <dbReference type="SAM" id="MobiDB-lite"/>
    </source>
</evidence>
<dbReference type="SMART" id="SM00487">
    <property type="entry name" value="DEXDc"/>
    <property type="match status" value="1"/>
</dbReference>
<reference evidence="12" key="2">
    <citation type="submission" date="2013-10" db="EMBL/GenBank/DDBJ databases">
        <authorList>
            <person name="Aslett M."/>
        </authorList>
    </citation>
    <scope>NUCLEOTIDE SEQUENCE [LARGE SCALE GENOMIC DNA]</scope>
    <source>
        <strain evidence="12">Weybridge</strain>
    </source>
</reference>
<dbReference type="VEuPathDB" id="ToxoDB:EMWEY_00023830"/>
<evidence type="ECO:0000256" key="2">
    <source>
        <dbReference type="ARBA" id="ARBA00022801"/>
    </source>
</evidence>
<dbReference type="EMBL" id="HG720661">
    <property type="protein sequence ID" value="CDJ59661.1"/>
    <property type="molecule type" value="Genomic_DNA"/>
</dbReference>
<evidence type="ECO:0000256" key="5">
    <source>
        <dbReference type="ARBA" id="ARBA00022884"/>
    </source>
</evidence>
<feature type="compositionally biased region" description="Polar residues" evidence="8">
    <location>
        <begin position="818"/>
        <end position="828"/>
    </location>
</feature>
<dbReference type="SMART" id="SM00490">
    <property type="entry name" value="HELICc"/>
    <property type="match status" value="1"/>
</dbReference>
<dbReference type="OMA" id="DRICVEM"/>
<feature type="region of interest" description="Disordered" evidence="8">
    <location>
        <begin position="770"/>
        <end position="913"/>
    </location>
</feature>
<comment type="catalytic activity">
    <reaction evidence="7">
        <text>ATP + H2O = ADP + phosphate + H(+)</text>
        <dbReference type="Rhea" id="RHEA:13065"/>
        <dbReference type="ChEBI" id="CHEBI:15377"/>
        <dbReference type="ChEBI" id="CHEBI:15378"/>
        <dbReference type="ChEBI" id="CHEBI:30616"/>
        <dbReference type="ChEBI" id="CHEBI:43474"/>
        <dbReference type="ChEBI" id="CHEBI:456216"/>
        <dbReference type="EC" id="3.6.4.13"/>
    </reaction>
</comment>
<gene>
    <name evidence="12" type="ORF">EMWEY_00023830</name>
</gene>
<protein>
    <recommendedName>
        <fullName evidence="7">ATP-dependent RNA helicase</fullName>
        <ecNumber evidence="7">3.6.4.13</ecNumber>
    </recommendedName>
</protein>
<keyword evidence="1 7" id="KW-0547">Nucleotide-binding</keyword>
<comment type="function">
    <text evidence="7">RNA helicase.</text>
</comment>
<dbReference type="PROSITE" id="PS51195">
    <property type="entry name" value="Q_MOTIF"/>
    <property type="match status" value="1"/>
</dbReference>
<feature type="domain" description="Helicase C-terminal" evidence="10">
    <location>
        <begin position="360"/>
        <end position="559"/>
    </location>
</feature>
<feature type="compositionally biased region" description="Low complexity" evidence="8">
    <location>
        <begin position="864"/>
        <end position="881"/>
    </location>
</feature>
<dbReference type="CDD" id="cd18787">
    <property type="entry name" value="SF2_C_DEAD"/>
    <property type="match status" value="1"/>
</dbReference>
<dbReference type="EC" id="3.6.4.13" evidence="7"/>
<dbReference type="GeneID" id="25336369"/>
<feature type="domain" description="Helicase ATP-binding" evidence="9">
    <location>
        <begin position="158"/>
        <end position="347"/>
    </location>
</feature>
<evidence type="ECO:0000259" key="10">
    <source>
        <dbReference type="PROSITE" id="PS51194"/>
    </source>
</evidence>
<feature type="region of interest" description="Disordered" evidence="8">
    <location>
        <begin position="1"/>
        <end position="58"/>
    </location>
</feature>
<feature type="compositionally biased region" description="Basic residues" evidence="8">
    <location>
        <begin position="840"/>
        <end position="851"/>
    </location>
</feature>
<feature type="compositionally biased region" description="Basic residues" evidence="8">
    <location>
        <begin position="28"/>
        <end position="37"/>
    </location>
</feature>
<feature type="region of interest" description="Disordered" evidence="8">
    <location>
        <begin position="660"/>
        <end position="732"/>
    </location>
</feature>
<dbReference type="Proteomes" id="UP000030763">
    <property type="component" value="Unassembled WGS sequence"/>
</dbReference>
<dbReference type="GO" id="GO:0003723">
    <property type="term" value="F:RNA binding"/>
    <property type="evidence" value="ECO:0007669"/>
    <property type="project" value="UniProtKB-UniRule"/>
</dbReference>
<evidence type="ECO:0000259" key="11">
    <source>
        <dbReference type="PROSITE" id="PS51195"/>
    </source>
</evidence>
<sequence>MVAASDSFHSADDDGSRHRFGANPKNRGAPKHQRGPKNKGGAGRRDGGPFPLKLRQREKQEIAELHQRILLEMPPPGGKWLPPSLAAIQQQQQQQPEESDGANHDSNNNNSINRSRSKGRGGILTEMLFSDLPLSGLTQKGLSACGFTQLTQVQAAVIPHALAGRDVKAQAKTGSGKTLAFVIPILEKLFQEEISGMDGTVAIVLAPTRELAVQIFDVFRGVGQYHEMSIGCLIGGKDLQAEAERVGQLNIVVASPGRLLQHIDESPMWDTSKLMILGKFPPHIAAAVAVGGAIDEADRLLDLGFLDAIKSIVSSFPSSRQTLVFSATLNSAVHRLGLLLCSSNPEAICTDNSQQQQQLLLKQTYMVLQAKHKTSALFSILRAQCKKKILVFVSSCKQTKFIHDAFKLLKPGLSLLYLHGRQKQQKRLEVFQDFVSRTTPCCLISTDLAARGIDFVVQQQRPRGRTGSGSGSQSVSGEGEGSSAVDLVVQFDCPDSVETHIHRVGRTARLTRKGQAVLLLLPSEVSFVEDLQARGMVLQRTNINPKRAIRIESKLQALLAADASLKALAQKAVASYLRCLSVMANKKVFNLQALDLEQLALCYGLSIAPSIEHLTDQQKQQQQQGDESSPAFSGGAVASGEHKKKNMSKLARLKEQIRAKKLMKQQQREQQQQQQQEQQEQETQPGEERGAMTSTKKGKDKQKQPCSTISMGDNEGEDFLELKQQDTDLPEDSAKLKNQRLQELLLTKPAYRRERLQFRADGTAKVKGLAAASSNSHIIFSEEEEETDKEVTPSHGLPTPSSSSGKVTQELREAFLQQMRSKMESVQLSDKARDRERVKDRHLKKRRKERKARQGEAAAGGVTLLDADSGSGSSDEGALSDNRLGLEGDLEEEIEEKKSTEKPKKKQKTEELSLTELEKLALEGASL</sequence>
<evidence type="ECO:0000256" key="1">
    <source>
        <dbReference type="ARBA" id="ARBA00022741"/>
    </source>
</evidence>
<dbReference type="InterPro" id="IPR027417">
    <property type="entry name" value="P-loop_NTPase"/>
</dbReference>
<evidence type="ECO:0000256" key="6">
    <source>
        <dbReference type="PROSITE-ProRule" id="PRU00552"/>
    </source>
</evidence>
<dbReference type="InterPro" id="IPR014001">
    <property type="entry name" value="Helicase_ATP-bd"/>
</dbReference>
<keyword evidence="5 7" id="KW-0694">RNA-binding</keyword>
<evidence type="ECO:0000256" key="4">
    <source>
        <dbReference type="ARBA" id="ARBA00022840"/>
    </source>
</evidence>
<feature type="region of interest" description="Disordered" evidence="8">
    <location>
        <begin position="614"/>
        <end position="648"/>
    </location>
</feature>
<feature type="compositionally biased region" description="Low complexity" evidence="8">
    <location>
        <begin position="471"/>
        <end position="480"/>
    </location>
</feature>
<dbReference type="PROSITE" id="PS51194">
    <property type="entry name" value="HELICASE_CTER"/>
    <property type="match status" value="1"/>
</dbReference>
<reference evidence="12" key="1">
    <citation type="submission" date="2013-10" db="EMBL/GenBank/DDBJ databases">
        <title>Genomic analysis of the causative agents of coccidiosis in chickens.</title>
        <authorList>
            <person name="Reid A.J."/>
            <person name="Blake D."/>
            <person name="Billington K."/>
            <person name="Browne H."/>
            <person name="Dunn M."/>
            <person name="Hung S."/>
            <person name="Kawahara F."/>
            <person name="Miranda-Saavedra D."/>
            <person name="Mourier T."/>
            <person name="Nagra H."/>
            <person name="Otto T.D."/>
            <person name="Rawlings N."/>
            <person name="Sanchez A."/>
            <person name="Sanders M."/>
            <person name="Subramaniam C."/>
            <person name="Tay Y."/>
            <person name="Dear P."/>
            <person name="Doerig C."/>
            <person name="Gruber A."/>
            <person name="Parkinson J."/>
            <person name="Shirley M."/>
            <person name="Wan K.L."/>
            <person name="Berriman M."/>
            <person name="Tomley F."/>
            <person name="Pain A."/>
        </authorList>
    </citation>
    <scope>NUCLEOTIDE SEQUENCE [LARGE SCALE GENOMIC DNA]</scope>
    <source>
        <strain evidence="12">Weybridge</strain>
    </source>
</reference>
<feature type="region of interest" description="Disordered" evidence="8">
    <location>
        <begin position="461"/>
        <end position="480"/>
    </location>
</feature>
<dbReference type="PANTHER" id="PTHR24031">
    <property type="entry name" value="RNA HELICASE"/>
    <property type="match status" value="1"/>
</dbReference>
<dbReference type="InterPro" id="IPR014014">
    <property type="entry name" value="RNA_helicase_DEAD_Q_motif"/>
</dbReference>
<feature type="compositionally biased region" description="Low complexity" evidence="8">
    <location>
        <begin position="668"/>
        <end position="684"/>
    </location>
</feature>